<dbReference type="Pfam" id="PF00593">
    <property type="entry name" value="TonB_dep_Rec_b-barrel"/>
    <property type="match status" value="1"/>
</dbReference>
<keyword evidence="5 9" id="KW-0798">TonB box</keyword>
<dbReference type="InterPro" id="IPR037066">
    <property type="entry name" value="Plug_dom_sf"/>
</dbReference>
<dbReference type="SUPFAM" id="SSF56935">
    <property type="entry name" value="Porins"/>
    <property type="match status" value="1"/>
</dbReference>
<evidence type="ECO:0000256" key="7">
    <source>
        <dbReference type="ARBA" id="ARBA00023237"/>
    </source>
</evidence>
<evidence type="ECO:0000256" key="5">
    <source>
        <dbReference type="ARBA" id="ARBA00023077"/>
    </source>
</evidence>
<gene>
    <name evidence="13" type="ORF">J1C55_08645</name>
</gene>
<keyword evidence="2 8" id="KW-0813">Transport</keyword>
<keyword evidence="7 8" id="KW-0998">Cell outer membrane</keyword>
<dbReference type="EMBL" id="JAFMPT010000010">
    <property type="protein sequence ID" value="MCC1484654.1"/>
    <property type="molecule type" value="Genomic_DNA"/>
</dbReference>
<dbReference type="InterPro" id="IPR036942">
    <property type="entry name" value="Beta-barrel_TonB_sf"/>
</dbReference>
<keyword evidence="6 8" id="KW-0472">Membrane</keyword>
<dbReference type="Pfam" id="PF16344">
    <property type="entry name" value="FecR_C"/>
    <property type="match status" value="1"/>
</dbReference>
<feature type="domain" description="TonB-dependent receptor-like beta-barrel" evidence="10">
    <location>
        <begin position="305"/>
        <end position="707"/>
    </location>
</feature>
<dbReference type="InterPro" id="IPR039426">
    <property type="entry name" value="TonB-dep_rcpt-like"/>
</dbReference>
<dbReference type="Proteomes" id="UP000778797">
    <property type="component" value="Unassembled WGS sequence"/>
</dbReference>
<evidence type="ECO:0000256" key="4">
    <source>
        <dbReference type="ARBA" id="ARBA00022692"/>
    </source>
</evidence>
<dbReference type="PROSITE" id="PS52016">
    <property type="entry name" value="TONB_DEPENDENT_REC_3"/>
    <property type="match status" value="1"/>
</dbReference>
<reference evidence="14" key="2">
    <citation type="submission" date="2023-07" db="EMBL/GenBank/DDBJ databases">
        <title>Genome of Winogradskyella sp. E313.</title>
        <authorList>
            <person name="Zhou Y."/>
        </authorList>
    </citation>
    <scope>NUCLEOTIDE SEQUENCE [LARGE SCALE GENOMIC DNA]</scope>
    <source>
        <strain evidence="14">E313</strain>
    </source>
</reference>
<evidence type="ECO:0000256" key="3">
    <source>
        <dbReference type="ARBA" id="ARBA00022452"/>
    </source>
</evidence>
<evidence type="ECO:0000259" key="12">
    <source>
        <dbReference type="Pfam" id="PF16344"/>
    </source>
</evidence>
<keyword evidence="4 8" id="KW-0812">Transmembrane</keyword>
<comment type="similarity">
    <text evidence="8 9">Belongs to the TonB-dependent receptor family.</text>
</comment>
<dbReference type="Gene3D" id="2.40.170.20">
    <property type="entry name" value="TonB-dependent receptor, beta-barrel domain"/>
    <property type="match status" value="1"/>
</dbReference>
<keyword evidence="14" id="KW-1185">Reference proteome</keyword>
<feature type="domain" description="TonB-dependent receptor plug" evidence="11">
    <location>
        <begin position="133"/>
        <end position="207"/>
    </location>
</feature>
<protein>
    <submittedName>
        <fullName evidence="13">TonB-dependent receptor</fullName>
    </submittedName>
</protein>
<dbReference type="InterPro" id="IPR032508">
    <property type="entry name" value="FecR_C"/>
</dbReference>
<evidence type="ECO:0000259" key="11">
    <source>
        <dbReference type="Pfam" id="PF07715"/>
    </source>
</evidence>
<reference evidence="14" key="1">
    <citation type="submission" date="2021-03" db="EMBL/GenBank/DDBJ databases">
        <title>Genome of Cognatishimia sp. F0-27.</title>
        <authorList>
            <person name="Ping X."/>
        </authorList>
    </citation>
    <scope>NUCLEOTIDE SEQUENCE [LARGE SCALE GENOMIC DNA]</scope>
    <source>
        <strain evidence="14">E313</strain>
    </source>
</reference>
<evidence type="ECO:0000256" key="1">
    <source>
        <dbReference type="ARBA" id="ARBA00004571"/>
    </source>
</evidence>
<name>A0ABS8EN68_9FLAO</name>
<dbReference type="InterPro" id="IPR012910">
    <property type="entry name" value="Plug_dom"/>
</dbReference>
<keyword evidence="13" id="KW-0675">Receptor</keyword>
<comment type="caution">
    <text evidence="13">The sequence shown here is derived from an EMBL/GenBank/DDBJ whole genome shotgun (WGS) entry which is preliminary data.</text>
</comment>
<evidence type="ECO:0000259" key="10">
    <source>
        <dbReference type="Pfam" id="PF00593"/>
    </source>
</evidence>
<evidence type="ECO:0000256" key="9">
    <source>
        <dbReference type="RuleBase" id="RU003357"/>
    </source>
</evidence>
<evidence type="ECO:0000256" key="8">
    <source>
        <dbReference type="PROSITE-ProRule" id="PRU01360"/>
    </source>
</evidence>
<feature type="domain" description="Protein FecR C-terminal" evidence="12">
    <location>
        <begin position="13"/>
        <end position="68"/>
    </location>
</feature>
<dbReference type="Gene3D" id="2.170.130.10">
    <property type="entry name" value="TonB-dependent receptor, plug domain"/>
    <property type="match status" value="1"/>
</dbReference>
<accession>A0ABS8EN68</accession>
<evidence type="ECO:0000313" key="13">
    <source>
        <dbReference type="EMBL" id="MCC1484654.1"/>
    </source>
</evidence>
<evidence type="ECO:0000313" key="14">
    <source>
        <dbReference type="Proteomes" id="UP000778797"/>
    </source>
</evidence>
<dbReference type="InterPro" id="IPR000531">
    <property type="entry name" value="Beta-barrel_TonB"/>
</dbReference>
<evidence type="ECO:0000256" key="2">
    <source>
        <dbReference type="ARBA" id="ARBA00022448"/>
    </source>
</evidence>
<keyword evidence="3 8" id="KW-1134">Transmembrane beta strand</keyword>
<comment type="subcellular location">
    <subcellularLocation>
        <location evidence="1 8">Cell outer membrane</location>
        <topology evidence="1 8">Multi-pass membrane protein</topology>
    </subcellularLocation>
</comment>
<dbReference type="Pfam" id="PF07715">
    <property type="entry name" value="Plug"/>
    <property type="match status" value="1"/>
</dbReference>
<evidence type="ECO:0000256" key="6">
    <source>
        <dbReference type="ARBA" id="ARBA00023136"/>
    </source>
</evidence>
<organism evidence="13 14">
    <name type="scientific">Winogradskyella immobilis</name>
    <dbReference type="NCBI Taxonomy" id="2816852"/>
    <lineage>
        <taxon>Bacteria</taxon>
        <taxon>Pseudomonadati</taxon>
        <taxon>Bacteroidota</taxon>
        <taxon>Flavobacteriia</taxon>
        <taxon>Flavobacteriales</taxon>
        <taxon>Flavobacteriaceae</taxon>
        <taxon>Winogradskyella</taxon>
    </lineage>
</organism>
<sequence length="755" mass="86508">MSLLSFSQVEDGNIPLSKILETLEQRYNVRFSYADKSITDITLKIPNADLSLEGALNYLRNKTQLIFNALDSRFISVEKRQEKVNPNDYTLQRLDEIIIQNYLTKGLAKSINGTIEIAPQDFEILPGLIEPDILQTIQSLPGITSADELISNINIRGGTNDQNLVLYEGIRMYQTGHFFGLISAFNPYLIDKVTITKNGTNAKYGSGISSLISIENSNEIDKNYKAGLGANLLSVDGFTKIQFSKKTELQLSARRSFTDLISSPTYDAYLDRIFRDSELNATSNPRAKQDERFFFYDINAKFLYDIDKDSKLRFNIINIFNRLDYNQEFSNRGNLPQQTISQLDQSSYAASIAYNKKWSKSTETNTQIYFSKYNLDAFSENSIADQQLLQENKVEDIGIRFDLLKAVDKNINLNSGYQYNEIGVSNLEDVSNPRFRSFIKEVVRTHALYSEAEFTSNSKNTYGRIGLRGNYFENFGDFIFEPRLAFNQKFLDHFRLEILAETKSQTITQIIDLQQDFFGIEKRRWQLSNDDTVPVIKSDQLSVGLNYSNKGWLINVEAYIKNVDGITTRSQGFQNQFQFVNSTGNYQAKGFDLLVNKKFNSLSTWLSYSYSENDYEFEDLNNGNTFPNNIDLTHIINASLAYTINDFKLAASVNWRTGKPFTSPQENQDTSIDRILYNAPNSERLPDYLRTDISATYTFKFSETINAEVGASIWNLLNKENIINRFFTLDDTDTIIQNDNTALDFTTNFSFRLNF</sequence>
<proteinExistence type="inferred from homology"/>